<dbReference type="InterPro" id="IPR003439">
    <property type="entry name" value="ABC_transporter-like_ATP-bd"/>
</dbReference>
<evidence type="ECO:0000256" key="5">
    <source>
        <dbReference type="ARBA" id="ARBA00022970"/>
    </source>
</evidence>
<dbReference type="Gene3D" id="3.40.50.300">
    <property type="entry name" value="P-loop containing nucleotide triphosphate hydrolases"/>
    <property type="match status" value="1"/>
</dbReference>
<name>A0ABR9IXP4_RHIVS</name>
<keyword evidence="5" id="KW-0029">Amino-acid transport</keyword>
<evidence type="ECO:0000256" key="1">
    <source>
        <dbReference type="ARBA" id="ARBA00005417"/>
    </source>
</evidence>
<keyword evidence="3" id="KW-0547">Nucleotide-binding</keyword>
<dbReference type="RefSeq" id="WP_192731655.1">
    <property type="nucleotide sequence ID" value="NZ_BAAAVL010000002.1"/>
</dbReference>
<evidence type="ECO:0000256" key="4">
    <source>
        <dbReference type="ARBA" id="ARBA00022840"/>
    </source>
</evidence>
<gene>
    <name evidence="7" type="ORF">H4W29_005224</name>
</gene>
<organism evidence="7 8">
    <name type="scientific">Rhizobium viscosum</name>
    <name type="common">Arthrobacter viscosus</name>
    <dbReference type="NCBI Taxonomy" id="1673"/>
    <lineage>
        <taxon>Bacteria</taxon>
        <taxon>Pseudomonadati</taxon>
        <taxon>Pseudomonadota</taxon>
        <taxon>Alphaproteobacteria</taxon>
        <taxon>Hyphomicrobiales</taxon>
        <taxon>Rhizobiaceae</taxon>
        <taxon>Rhizobium/Agrobacterium group</taxon>
        <taxon>Rhizobium</taxon>
    </lineage>
</organism>
<dbReference type="SMART" id="SM00382">
    <property type="entry name" value="AAA"/>
    <property type="match status" value="1"/>
</dbReference>
<dbReference type="InterPro" id="IPR003593">
    <property type="entry name" value="AAA+_ATPase"/>
</dbReference>
<keyword evidence="4" id="KW-0067">ATP-binding</keyword>
<evidence type="ECO:0000313" key="7">
    <source>
        <dbReference type="EMBL" id="MBE1507979.1"/>
    </source>
</evidence>
<keyword evidence="2" id="KW-0813">Transport</keyword>
<protein>
    <submittedName>
        <fullName evidence="7">ABC-type branched-subunit amino acid transport system ATPase component</fullName>
    </submittedName>
</protein>
<evidence type="ECO:0000256" key="3">
    <source>
        <dbReference type="ARBA" id="ARBA00022741"/>
    </source>
</evidence>
<evidence type="ECO:0000259" key="6">
    <source>
        <dbReference type="PROSITE" id="PS50893"/>
    </source>
</evidence>
<dbReference type="PANTHER" id="PTHR43820:SF4">
    <property type="entry name" value="HIGH-AFFINITY BRANCHED-CHAIN AMINO ACID TRANSPORT ATP-BINDING PROTEIN LIVF"/>
    <property type="match status" value="1"/>
</dbReference>
<dbReference type="InterPro" id="IPR052156">
    <property type="entry name" value="BCAA_Transport_ATP-bd_LivF"/>
</dbReference>
<evidence type="ECO:0000256" key="2">
    <source>
        <dbReference type="ARBA" id="ARBA00022448"/>
    </source>
</evidence>
<comment type="caution">
    <text evidence="7">The sequence shown here is derived from an EMBL/GenBank/DDBJ whole genome shotgun (WGS) entry which is preliminary data.</text>
</comment>
<dbReference type="Pfam" id="PF00005">
    <property type="entry name" value="ABC_tran"/>
    <property type="match status" value="1"/>
</dbReference>
<dbReference type="PROSITE" id="PS50893">
    <property type="entry name" value="ABC_TRANSPORTER_2"/>
    <property type="match status" value="1"/>
</dbReference>
<reference evidence="7 8" key="1">
    <citation type="submission" date="2020-10" db="EMBL/GenBank/DDBJ databases">
        <title>Sequencing the genomes of 1000 actinobacteria strains.</title>
        <authorList>
            <person name="Klenk H.-P."/>
        </authorList>
    </citation>
    <scope>NUCLEOTIDE SEQUENCE [LARGE SCALE GENOMIC DNA]</scope>
    <source>
        <strain evidence="7 8">DSM 7307</strain>
    </source>
</reference>
<dbReference type="Proteomes" id="UP000620262">
    <property type="component" value="Unassembled WGS sequence"/>
</dbReference>
<accession>A0ABR9IXP4</accession>
<dbReference type="EMBL" id="JADBEC010000002">
    <property type="protein sequence ID" value="MBE1507979.1"/>
    <property type="molecule type" value="Genomic_DNA"/>
</dbReference>
<dbReference type="CDD" id="cd03224">
    <property type="entry name" value="ABC_TM1139_LivF_branched"/>
    <property type="match status" value="1"/>
</dbReference>
<keyword evidence="8" id="KW-1185">Reference proteome</keyword>
<dbReference type="InterPro" id="IPR027417">
    <property type="entry name" value="P-loop_NTPase"/>
</dbReference>
<sequence>MTELLVAEKLAVGYEADPDILNDISLTVSHDEIVAVVGSNGAGKSTLLKALIGLVRLRSGSIRLDSTFVEGMPPSEFVKRGMGYVPQSDNVFESLSVDENLEIGLRSRSDIALRPRREELYSSFPTLAERRRQKAGSLSGGERQILALARALMPRPRILLLDEPTAGLAPRFVERILDQIQAINRSGVAVLMVEQHTAAALNISDRGYLLRGATSEKARAIADGATLTIL</sequence>
<proteinExistence type="inferred from homology"/>
<evidence type="ECO:0000313" key="8">
    <source>
        <dbReference type="Proteomes" id="UP000620262"/>
    </source>
</evidence>
<dbReference type="PANTHER" id="PTHR43820">
    <property type="entry name" value="HIGH-AFFINITY BRANCHED-CHAIN AMINO ACID TRANSPORT ATP-BINDING PROTEIN LIVF"/>
    <property type="match status" value="1"/>
</dbReference>
<feature type="domain" description="ABC transporter" evidence="6">
    <location>
        <begin position="5"/>
        <end position="230"/>
    </location>
</feature>
<dbReference type="SUPFAM" id="SSF52540">
    <property type="entry name" value="P-loop containing nucleoside triphosphate hydrolases"/>
    <property type="match status" value="1"/>
</dbReference>
<comment type="similarity">
    <text evidence="1">Belongs to the ABC transporter superfamily.</text>
</comment>